<evidence type="ECO:0000313" key="16">
    <source>
        <dbReference type="WBParaSite" id="EgrG_000256800"/>
    </source>
</evidence>
<evidence type="ECO:0000256" key="4">
    <source>
        <dbReference type="ARBA" id="ARBA00022999"/>
    </source>
</evidence>
<dbReference type="Pfam" id="PF00621">
    <property type="entry name" value="RhoGEF"/>
    <property type="match status" value="1"/>
</dbReference>
<dbReference type="SUPFAM" id="SSF50044">
    <property type="entry name" value="SH3-domain"/>
    <property type="match status" value="2"/>
</dbReference>
<dbReference type="Pfam" id="PF00307">
    <property type="entry name" value="CH"/>
    <property type="match status" value="1"/>
</dbReference>
<feature type="compositionally biased region" description="Polar residues" evidence="7">
    <location>
        <begin position="793"/>
        <end position="809"/>
    </location>
</feature>
<dbReference type="GO" id="GO:0035556">
    <property type="term" value="P:intracellular signal transduction"/>
    <property type="evidence" value="ECO:0007669"/>
    <property type="project" value="InterPro"/>
</dbReference>
<dbReference type="PROSITE" id="PS50021">
    <property type="entry name" value="CH"/>
    <property type="match status" value="1"/>
</dbReference>
<dbReference type="GO" id="GO:0016477">
    <property type="term" value="P:cell migration"/>
    <property type="evidence" value="ECO:0007669"/>
    <property type="project" value="TreeGrafter"/>
</dbReference>
<dbReference type="InterPro" id="IPR001331">
    <property type="entry name" value="GDS_CDC24_CS"/>
</dbReference>
<evidence type="ECO:0000256" key="3">
    <source>
        <dbReference type="ARBA" id="ARBA00022771"/>
    </source>
</evidence>
<feature type="domain" description="Phorbol-ester/DAG-type" evidence="13">
    <location>
        <begin position="533"/>
        <end position="583"/>
    </location>
</feature>
<dbReference type="WBParaSite" id="EgrG_000256800">
    <property type="protein sequence ID" value="EgrG_000256800"/>
    <property type="gene ID" value="EgrG_000256800"/>
</dbReference>
<dbReference type="SUPFAM" id="SSF55550">
    <property type="entry name" value="SH2 domain"/>
    <property type="match status" value="1"/>
</dbReference>
<feature type="domain" description="SH2" evidence="8">
    <location>
        <begin position="838"/>
        <end position="934"/>
    </location>
</feature>
<evidence type="ECO:0000256" key="7">
    <source>
        <dbReference type="SAM" id="MobiDB-lite"/>
    </source>
</evidence>
<evidence type="ECO:0000313" key="14">
    <source>
        <dbReference type="EMBL" id="CDS20350.1"/>
    </source>
</evidence>
<keyword evidence="3" id="KW-0863">Zinc-finger</keyword>
<dbReference type="Pfam" id="PF07653">
    <property type="entry name" value="SH3_2"/>
    <property type="match status" value="1"/>
</dbReference>
<dbReference type="Pfam" id="PF00017">
    <property type="entry name" value="SH2"/>
    <property type="match status" value="1"/>
</dbReference>
<dbReference type="InterPro" id="IPR000219">
    <property type="entry name" value="DH_dom"/>
</dbReference>
<dbReference type="InterPro" id="IPR036872">
    <property type="entry name" value="CH_dom_sf"/>
</dbReference>
<dbReference type="PROSITE" id="PS50003">
    <property type="entry name" value="PH_DOMAIN"/>
    <property type="match status" value="1"/>
</dbReference>
<feature type="domain" description="SH3" evidence="9">
    <location>
        <begin position="678"/>
        <end position="752"/>
    </location>
</feature>
<dbReference type="SUPFAM" id="SSF48065">
    <property type="entry name" value="DBL homology domain (DH-domain)"/>
    <property type="match status" value="1"/>
</dbReference>
<dbReference type="InterPro" id="IPR001849">
    <property type="entry name" value="PH_domain"/>
</dbReference>
<dbReference type="SMART" id="SM00033">
    <property type="entry name" value="CH"/>
    <property type="match status" value="1"/>
</dbReference>
<keyword evidence="3" id="KW-0479">Metal-binding</keyword>
<dbReference type="PROSITE" id="PS50081">
    <property type="entry name" value="ZF_DAG_PE_2"/>
    <property type="match status" value="1"/>
</dbReference>
<reference evidence="14" key="2">
    <citation type="submission" date="2014-06" db="EMBL/GenBank/DDBJ databases">
        <authorList>
            <person name="Aslett M."/>
        </authorList>
    </citation>
    <scope>NUCLEOTIDE SEQUENCE</scope>
</reference>
<dbReference type="SMART" id="SM00252">
    <property type="entry name" value="SH2"/>
    <property type="match status" value="1"/>
</dbReference>
<name>A0A068WJU6_ECHGR</name>
<evidence type="ECO:0000256" key="6">
    <source>
        <dbReference type="PROSITE-ProRule" id="PRU00192"/>
    </source>
</evidence>
<dbReference type="SUPFAM" id="SSF47576">
    <property type="entry name" value="Calponin-homology domain, CH-domain"/>
    <property type="match status" value="1"/>
</dbReference>
<dbReference type="Pfam" id="PF00130">
    <property type="entry name" value="C1_1"/>
    <property type="match status" value="1"/>
</dbReference>
<dbReference type="Gene3D" id="3.30.505.10">
    <property type="entry name" value="SH2 domain"/>
    <property type="match status" value="1"/>
</dbReference>
<keyword evidence="3" id="KW-0862">Zinc</keyword>
<dbReference type="InterPro" id="IPR001452">
    <property type="entry name" value="SH3_domain"/>
</dbReference>
<feature type="domain" description="PH" evidence="10">
    <location>
        <begin position="401"/>
        <end position="522"/>
    </location>
</feature>
<dbReference type="Gene3D" id="1.20.900.10">
    <property type="entry name" value="Dbl homology (DH) domain"/>
    <property type="match status" value="1"/>
</dbReference>
<dbReference type="PROSITE" id="PS50001">
    <property type="entry name" value="SH2"/>
    <property type="match status" value="1"/>
</dbReference>
<organism evidence="14">
    <name type="scientific">Echinococcus granulosus</name>
    <name type="common">Hydatid tapeworm</name>
    <dbReference type="NCBI Taxonomy" id="6210"/>
    <lineage>
        <taxon>Eukaryota</taxon>
        <taxon>Metazoa</taxon>
        <taxon>Spiralia</taxon>
        <taxon>Lophotrochozoa</taxon>
        <taxon>Platyhelminthes</taxon>
        <taxon>Cestoda</taxon>
        <taxon>Eucestoda</taxon>
        <taxon>Cyclophyllidea</taxon>
        <taxon>Taeniidae</taxon>
        <taxon>Echinococcus</taxon>
        <taxon>Echinococcus granulosus group</taxon>
    </lineage>
</organism>
<dbReference type="InterPro" id="IPR002219">
    <property type="entry name" value="PKC_DAG/PE"/>
</dbReference>
<dbReference type="PANTHER" id="PTHR45818:SF3">
    <property type="entry name" value="PROTEIN VAV"/>
    <property type="match status" value="1"/>
</dbReference>
<dbReference type="GO" id="GO:0005085">
    <property type="term" value="F:guanyl-nucleotide exchange factor activity"/>
    <property type="evidence" value="ECO:0007669"/>
    <property type="project" value="UniProtKB-KW"/>
</dbReference>
<feature type="region of interest" description="Disordered" evidence="7">
    <location>
        <begin position="768"/>
        <end position="809"/>
    </location>
</feature>
<dbReference type="PANTHER" id="PTHR45818">
    <property type="entry name" value="PROTEIN VAV"/>
    <property type="match status" value="1"/>
</dbReference>
<dbReference type="InterPro" id="IPR011993">
    <property type="entry name" value="PH-like_dom_sf"/>
</dbReference>
<dbReference type="InterPro" id="IPR035899">
    <property type="entry name" value="DBL_dom_sf"/>
</dbReference>
<feature type="domain" description="DH" evidence="11">
    <location>
        <begin position="186"/>
        <end position="368"/>
    </location>
</feature>
<evidence type="ECO:0000259" key="8">
    <source>
        <dbReference type="PROSITE" id="PS50001"/>
    </source>
</evidence>
<dbReference type="Pfam" id="PF22697">
    <property type="entry name" value="SOS1_NGEF_PH"/>
    <property type="match status" value="1"/>
</dbReference>
<evidence type="ECO:0000259" key="11">
    <source>
        <dbReference type="PROSITE" id="PS50010"/>
    </source>
</evidence>
<dbReference type="CDD" id="cd20810">
    <property type="entry name" value="C1_VAV"/>
    <property type="match status" value="1"/>
</dbReference>
<dbReference type="GO" id="GO:0005737">
    <property type="term" value="C:cytoplasm"/>
    <property type="evidence" value="ECO:0007669"/>
    <property type="project" value="TreeGrafter"/>
</dbReference>
<dbReference type="PROSITE" id="PS00741">
    <property type="entry name" value="DH_1"/>
    <property type="match status" value="1"/>
</dbReference>
<protein>
    <submittedName>
        <fullName evidence="14 16">Guanine nucleotide exchange factor VAV2</fullName>
    </submittedName>
</protein>
<gene>
    <name evidence="14" type="ORF">EgrG_000256800</name>
</gene>
<evidence type="ECO:0000256" key="2">
    <source>
        <dbReference type="ARBA" id="ARBA00022658"/>
    </source>
</evidence>
<feature type="domain" description="SH3" evidence="9">
    <location>
        <begin position="941"/>
        <end position="1002"/>
    </location>
</feature>
<feature type="compositionally biased region" description="Low complexity" evidence="7">
    <location>
        <begin position="624"/>
        <end position="639"/>
    </location>
</feature>
<evidence type="ECO:0000313" key="15">
    <source>
        <dbReference type="Proteomes" id="UP000492820"/>
    </source>
</evidence>
<keyword evidence="2" id="KW-0344">Guanine-nucleotide releasing factor</keyword>
<dbReference type="OrthoDB" id="5340910at2759"/>
<dbReference type="InterPro" id="IPR000980">
    <property type="entry name" value="SH2"/>
</dbReference>
<dbReference type="InterPro" id="IPR036028">
    <property type="entry name" value="SH3-like_dom_sf"/>
</dbReference>
<dbReference type="Gene3D" id="2.30.30.40">
    <property type="entry name" value="SH3 Domains"/>
    <property type="match status" value="2"/>
</dbReference>
<feature type="domain" description="Calponin-homology (CH)" evidence="12">
    <location>
        <begin position="13"/>
        <end position="134"/>
    </location>
</feature>
<evidence type="ECO:0000259" key="13">
    <source>
        <dbReference type="PROSITE" id="PS50081"/>
    </source>
</evidence>
<dbReference type="SMART" id="SM00325">
    <property type="entry name" value="RhoGEF"/>
    <property type="match status" value="1"/>
</dbReference>
<dbReference type="PRINTS" id="PR00401">
    <property type="entry name" value="SH2DOMAIN"/>
</dbReference>
<proteinExistence type="predicted"/>
<dbReference type="Gene3D" id="3.30.60.20">
    <property type="match status" value="1"/>
</dbReference>
<evidence type="ECO:0000259" key="12">
    <source>
        <dbReference type="PROSITE" id="PS50021"/>
    </source>
</evidence>
<evidence type="ECO:0000256" key="1">
    <source>
        <dbReference type="ARBA" id="ARBA00022443"/>
    </source>
</evidence>
<evidence type="ECO:0000259" key="10">
    <source>
        <dbReference type="PROSITE" id="PS50003"/>
    </source>
</evidence>
<feature type="compositionally biased region" description="Low complexity" evidence="7">
    <location>
        <begin position="768"/>
        <end position="779"/>
    </location>
</feature>
<evidence type="ECO:0000256" key="5">
    <source>
        <dbReference type="PROSITE-ProRule" id="PRU00191"/>
    </source>
</evidence>
<feature type="compositionally biased region" description="Low complexity" evidence="7">
    <location>
        <begin position="646"/>
        <end position="659"/>
    </location>
</feature>
<dbReference type="AlphaFoldDB" id="A0A068WJU6"/>
<dbReference type="CDD" id="cd00160">
    <property type="entry name" value="RhoGEF"/>
    <property type="match status" value="1"/>
</dbReference>
<dbReference type="InterPro" id="IPR036860">
    <property type="entry name" value="SH2_dom_sf"/>
</dbReference>
<dbReference type="InterPro" id="IPR001715">
    <property type="entry name" value="CH_dom"/>
</dbReference>
<accession>A0A068WJU6</accession>
<dbReference type="EMBL" id="LK028580">
    <property type="protein sequence ID" value="CDS20350.1"/>
    <property type="molecule type" value="Genomic_DNA"/>
</dbReference>
<dbReference type="PROSITE" id="PS50002">
    <property type="entry name" value="SH3"/>
    <property type="match status" value="2"/>
</dbReference>
<dbReference type="CDD" id="cd21201">
    <property type="entry name" value="CH_VAV"/>
    <property type="match status" value="1"/>
</dbReference>
<dbReference type="Proteomes" id="UP000492820">
    <property type="component" value="Unassembled WGS sequence"/>
</dbReference>
<keyword evidence="4 5" id="KW-0727">SH2 domain</keyword>
<dbReference type="Gene3D" id="1.10.418.10">
    <property type="entry name" value="Calponin-like domain"/>
    <property type="match status" value="1"/>
</dbReference>
<dbReference type="SUPFAM" id="SSF50729">
    <property type="entry name" value="PH domain-like"/>
    <property type="match status" value="1"/>
</dbReference>
<dbReference type="InterPro" id="IPR055251">
    <property type="entry name" value="SOS1_NGEF_PH"/>
</dbReference>
<dbReference type="GO" id="GO:0008270">
    <property type="term" value="F:zinc ion binding"/>
    <property type="evidence" value="ECO:0007669"/>
    <property type="project" value="UniProtKB-KW"/>
</dbReference>
<feature type="region of interest" description="Disordered" evidence="7">
    <location>
        <begin position="624"/>
        <end position="659"/>
    </location>
</feature>
<dbReference type="SMART" id="SM00109">
    <property type="entry name" value="C1"/>
    <property type="match status" value="1"/>
</dbReference>
<dbReference type="SMART" id="SM00326">
    <property type="entry name" value="SH3"/>
    <property type="match status" value="2"/>
</dbReference>
<reference evidence="16" key="3">
    <citation type="submission" date="2020-10" db="UniProtKB">
        <authorList>
            <consortium name="WormBaseParasite"/>
        </authorList>
    </citation>
    <scope>IDENTIFICATION</scope>
</reference>
<reference evidence="14 15" key="1">
    <citation type="journal article" date="2013" name="Nature">
        <title>The genomes of four tapeworm species reveal adaptations to parasitism.</title>
        <authorList>
            <person name="Tsai I.J."/>
            <person name="Zarowiecki M."/>
            <person name="Holroyd N."/>
            <person name="Garciarrubio A."/>
            <person name="Sanchez-Flores A."/>
            <person name="Brooks K.L."/>
            <person name="Tracey A."/>
            <person name="Bobes R.J."/>
            <person name="Fragoso G."/>
            <person name="Sciutto E."/>
            <person name="Aslett M."/>
            <person name="Beasley H."/>
            <person name="Bennett H.M."/>
            <person name="Cai J."/>
            <person name="Camicia F."/>
            <person name="Clark R."/>
            <person name="Cucher M."/>
            <person name="De Silva N."/>
            <person name="Day T.A."/>
            <person name="Deplazes P."/>
            <person name="Estrada K."/>
            <person name="Fernandez C."/>
            <person name="Holland P.W."/>
            <person name="Hou J."/>
            <person name="Hu S."/>
            <person name="Huckvale T."/>
            <person name="Hung S.S."/>
            <person name="Kamenetzky L."/>
            <person name="Keane J.A."/>
            <person name="Kiss F."/>
            <person name="Koziol U."/>
            <person name="Lambert O."/>
            <person name="Liu K."/>
            <person name="Luo X."/>
            <person name="Luo Y."/>
            <person name="Macchiaroli N."/>
            <person name="Nichol S."/>
            <person name="Paps J."/>
            <person name="Parkinson J."/>
            <person name="Pouchkina-Stantcheva N."/>
            <person name="Riddiford N."/>
            <person name="Rosenzvit M."/>
            <person name="Salinas G."/>
            <person name="Wasmuth J.D."/>
            <person name="Zamanian M."/>
            <person name="Zheng Y."/>
            <person name="Cai X."/>
            <person name="Soberon X."/>
            <person name="Olson P.D."/>
            <person name="Laclette J.P."/>
            <person name="Brehm K."/>
            <person name="Berriman M."/>
            <person name="Garciarrubio A."/>
            <person name="Bobes R.J."/>
            <person name="Fragoso G."/>
            <person name="Sanchez-Flores A."/>
            <person name="Estrada K."/>
            <person name="Cevallos M.A."/>
            <person name="Morett E."/>
            <person name="Gonzalez V."/>
            <person name="Portillo T."/>
            <person name="Ochoa-Leyva A."/>
            <person name="Jose M.V."/>
            <person name="Sciutto E."/>
            <person name="Landa A."/>
            <person name="Jimenez L."/>
            <person name="Valdes V."/>
            <person name="Carrero J.C."/>
            <person name="Larralde C."/>
            <person name="Morales-Montor J."/>
            <person name="Limon-Lason J."/>
            <person name="Soberon X."/>
            <person name="Laclette J.P."/>
        </authorList>
    </citation>
    <scope>NUCLEOTIDE SEQUENCE [LARGE SCALE GENOMIC DNA]</scope>
</reference>
<sequence>MPASNTNSASEEECDLRQCAEWLNRCRTIPDDHPTLMPDGCGLQLVQTLMDGVKLCNLLNTLTNGEVDPRKMRDFSPQTQQSPFLCFKNIRLFVKLCEEEFGIDKSYLIEPGDLYHAKNFGKVIELLSRLSRCPRAQLSGIPEDMQATAESNYADMEEETNEIVYDTIVHGGKGSMTQTEDEPTSPRSFCIKEIVSTEKNYVDVLKMLIEKYKWPLSKCLSSQELEEIFKYIEELHCIHRELLSNLSLAVSTTLAVLTLGEVFIKIRDRLLIYGGYCGHVQKAQTLVLEITKNDVEKRTKIQECQAQSENYSKFHLTELLTVPMQRVLKYHLLLEQLCRLTDDDHPEKPELLTALDGMRELAQTINEVKRDLDTISAIDQIQASLLEITLPPDKKLSSYGRRHIDGELRVLNHLDSKSKIRYVFLFDKILLLCKSKASCQFLRLLLIIPPTPGDNYTFMAAYHIVNGSPQPLGLPSKKGGKFPYEFTIPLAGERDEDVQLTFFAKSEEFRNAWIKATETALSNQFPPGAKDNGYQFEMATFKQTTYCCVCKKLLQGVFYQGYQCRETGLAAHKACLVNVPTLLPPHTSMLVANGGTTYHRGSHIPGVFRPSIVSMSIPSQQSSALSSANHHHLSQQQQHRVSRNTSSVSTDSANSSSLHLRTSSNSFEAIGDVFAARAIVITAVAAYSGEPPPPLSPPGAFGDPSKRLKPLSFNTGDRITLTQPFDGSRWLHGRLNDQEGWFPASHVEIPMKSDSLSNLTTPSLGTLASLSSSSTRTELPPIPPDGDGGAGVTRSSSLRTYTTPNSNVGVKTTGRHYSCAAAPLLSPPTNQSFSSMSWYFGEMDRAEATQLLTGCENGTFLVRISKNVSRMGEYSLSVVYHHPRHIRIQRSSDSCFYLCSPQRFKSLEALVDFYCRVSLNECFDEVQTCLRFPYQRCPEDSVLFYARAQHDFEGDANPRMLPLTRGDLVHVISTRAKEQGWWKGWLNGRIGFFPLSFVTRQP</sequence>
<evidence type="ECO:0000259" key="9">
    <source>
        <dbReference type="PROSITE" id="PS50002"/>
    </source>
</evidence>
<keyword evidence="1 6" id="KW-0728">SH3 domain</keyword>
<dbReference type="PROSITE" id="PS50010">
    <property type="entry name" value="DH_2"/>
    <property type="match status" value="1"/>
</dbReference>
<dbReference type="Gene3D" id="2.30.29.30">
    <property type="entry name" value="Pleckstrin-homology domain (PH domain)/Phosphotyrosine-binding domain (PTB)"/>
    <property type="match status" value="1"/>
</dbReference>